<feature type="compositionally biased region" description="Polar residues" evidence="1">
    <location>
        <begin position="190"/>
        <end position="199"/>
    </location>
</feature>
<proteinExistence type="predicted"/>
<feature type="compositionally biased region" description="Polar residues" evidence="1">
    <location>
        <begin position="157"/>
        <end position="174"/>
    </location>
</feature>
<organism evidence="2 3">
    <name type="scientific">Favolaschia claudopus</name>
    <dbReference type="NCBI Taxonomy" id="2862362"/>
    <lineage>
        <taxon>Eukaryota</taxon>
        <taxon>Fungi</taxon>
        <taxon>Dikarya</taxon>
        <taxon>Basidiomycota</taxon>
        <taxon>Agaricomycotina</taxon>
        <taxon>Agaricomycetes</taxon>
        <taxon>Agaricomycetidae</taxon>
        <taxon>Agaricales</taxon>
        <taxon>Marasmiineae</taxon>
        <taxon>Mycenaceae</taxon>
        <taxon>Favolaschia</taxon>
    </lineage>
</organism>
<feature type="compositionally biased region" description="Acidic residues" evidence="1">
    <location>
        <begin position="217"/>
        <end position="251"/>
    </location>
</feature>
<protein>
    <submittedName>
        <fullName evidence="2">Uncharacterized protein</fullName>
    </submittedName>
</protein>
<evidence type="ECO:0000313" key="2">
    <source>
        <dbReference type="EMBL" id="KAK7008159.1"/>
    </source>
</evidence>
<comment type="caution">
    <text evidence="2">The sequence shown here is derived from an EMBL/GenBank/DDBJ whole genome shotgun (WGS) entry which is preliminary data.</text>
</comment>
<feature type="region of interest" description="Disordered" evidence="1">
    <location>
        <begin position="1"/>
        <end position="143"/>
    </location>
</feature>
<name>A0AAW0AH17_9AGAR</name>
<evidence type="ECO:0000256" key="1">
    <source>
        <dbReference type="SAM" id="MobiDB-lite"/>
    </source>
</evidence>
<dbReference type="Proteomes" id="UP001362999">
    <property type="component" value="Unassembled WGS sequence"/>
</dbReference>
<feature type="compositionally biased region" description="Basic and acidic residues" evidence="1">
    <location>
        <begin position="69"/>
        <end position="85"/>
    </location>
</feature>
<feature type="compositionally biased region" description="Polar residues" evidence="1">
    <location>
        <begin position="19"/>
        <end position="33"/>
    </location>
</feature>
<feature type="compositionally biased region" description="Acidic residues" evidence="1">
    <location>
        <begin position="34"/>
        <end position="53"/>
    </location>
</feature>
<feature type="compositionally biased region" description="Basic and acidic residues" evidence="1">
    <location>
        <begin position="92"/>
        <end position="108"/>
    </location>
</feature>
<accession>A0AAW0AH17</accession>
<gene>
    <name evidence="2" type="ORF">R3P38DRAFT_3211809</name>
</gene>
<dbReference type="AlphaFoldDB" id="A0AAW0AH17"/>
<evidence type="ECO:0000313" key="3">
    <source>
        <dbReference type="Proteomes" id="UP001362999"/>
    </source>
</evidence>
<dbReference type="EMBL" id="JAWWNJ010000069">
    <property type="protein sequence ID" value="KAK7008159.1"/>
    <property type="molecule type" value="Genomic_DNA"/>
</dbReference>
<reference evidence="2 3" key="1">
    <citation type="journal article" date="2024" name="J Genomics">
        <title>Draft genome sequencing and assembly of Favolaschia claudopus CIRM-BRFM 2984 isolated from oak limbs.</title>
        <authorList>
            <person name="Navarro D."/>
            <person name="Drula E."/>
            <person name="Chaduli D."/>
            <person name="Cazenave R."/>
            <person name="Ahrendt S."/>
            <person name="Wang J."/>
            <person name="Lipzen A."/>
            <person name="Daum C."/>
            <person name="Barry K."/>
            <person name="Grigoriev I.V."/>
            <person name="Favel A."/>
            <person name="Rosso M.N."/>
            <person name="Martin F."/>
        </authorList>
    </citation>
    <scope>NUCLEOTIDE SEQUENCE [LARGE SCALE GENOMIC DNA]</scope>
    <source>
        <strain evidence="2 3">CIRM-BRFM 2984</strain>
    </source>
</reference>
<feature type="region of interest" description="Disordered" evidence="1">
    <location>
        <begin position="157"/>
        <end position="262"/>
    </location>
</feature>
<sequence>MPRVAKNASHQQRAPGGMFTSNPRSIDPSSTESDGSDGEIDDNLWETDEESLEDKDYYEAWERLPVPRTFEERVQRNAEKRERAAARRKKAEMRGAERREAGDKDNQQGKRRGPYGVGGLSRRSIQEKKKKLRDQFQNGELDISTEELNRQLASIDTLGTASSGSKQMTITSMFSKPLANKRPRALSAADSVQPSSGSSKRSRTDADMVVNSTSEIVGEEEEEEGDGEEEPEKVDESELEEEEELSTEQLEEQARREDGDNAVDSIVIANDIADWVETVLDDAAPKEPAELQALAVDSLKGARKQKDYRSEILFAALADFYRWMPRMGTRRCKKPWPGRSIPASSVHAGSIF</sequence>
<keyword evidence="3" id="KW-1185">Reference proteome</keyword>